<dbReference type="Proteomes" id="UP000640489">
    <property type="component" value="Unassembled WGS sequence"/>
</dbReference>
<dbReference type="RefSeq" id="WP_194708799.1">
    <property type="nucleotide sequence ID" value="NZ_JADKPN010000017.1"/>
</dbReference>
<dbReference type="PANTHER" id="PTHR35174">
    <property type="entry name" value="BLL7171 PROTEIN-RELATED"/>
    <property type="match status" value="1"/>
</dbReference>
<accession>A0A930VFH5</accession>
<organism evidence="3 4">
    <name type="scientific">Nocardioides islandensis</name>
    <dbReference type="NCBI Taxonomy" id="433663"/>
    <lineage>
        <taxon>Bacteria</taxon>
        <taxon>Bacillati</taxon>
        <taxon>Actinomycetota</taxon>
        <taxon>Actinomycetes</taxon>
        <taxon>Propionibacteriales</taxon>
        <taxon>Nocardioidaceae</taxon>
        <taxon>Nocardioides</taxon>
    </lineage>
</organism>
<dbReference type="PANTHER" id="PTHR35174:SF3">
    <property type="entry name" value="BLL7171 PROTEIN"/>
    <property type="match status" value="1"/>
</dbReference>
<keyword evidence="4" id="KW-1185">Reference proteome</keyword>
<protein>
    <recommendedName>
        <fullName evidence="2">YCII-related domain-containing protein</fullName>
    </recommendedName>
</protein>
<dbReference type="Pfam" id="PF03795">
    <property type="entry name" value="YCII"/>
    <property type="match status" value="1"/>
</dbReference>
<comment type="similarity">
    <text evidence="1">Belongs to the YciI family.</text>
</comment>
<comment type="caution">
    <text evidence="3">The sequence shown here is derived from an EMBL/GenBank/DDBJ whole genome shotgun (WGS) entry which is preliminary data.</text>
</comment>
<evidence type="ECO:0000313" key="4">
    <source>
        <dbReference type="Proteomes" id="UP000640489"/>
    </source>
</evidence>
<evidence type="ECO:0000256" key="1">
    <source>
        <dbReference type="ARBA" id="ARBA00007689"/>
    </source>
</evidence>
<dbReference type="InterPro" id="IPR005545">
    <property type="entry name" value="YCII"/>
</dbReference>
<evidence type="ECO:0000313" key="3">
    <source>
        <dbReference type="EMBL" id="MBF4765617.1"/>
    </source>
</evidence>
<dbReference type="Gene3D" id="3.30.70.1060">
    <property type="entry name" value="Dimeric alpha+beta barrel"/>
    <property type="match status" value="1"/>
</dbReference>
<sequence length="124" mass="13704">MTDSTSGDLRKYVVFVVEDEPAWEAKSDAERQDTYDADYRFGQALEKRGGRVVGGSGLAHTSRWQILENVGGVTRRSDGPYAESVEQLGGFYVVESPSMEAIVESAEEMMPVHVRLEIAPGFDE</sequence>
<feature type="domain" description="YCII-related" evidence="2">
    <location>
        <begin position="14"/>
        <end position="108"/>
    </location>
</feature>
<dbReference type="InterPro" id="IPR011008">
    <property type="entry name" value="Dimeric_a/b-barrel"/>
</dbReference>
<gene>
    <name evidence="3" type="ORF">ISU07_21005</name>
</gene>
<dbReference type="AlphaFoldDB" id="A0A930VFH5"/>
<dbReference type="SUPFAM" id="SSF54909">
    <property type="entry name" value="Dimeric alpha+beta barrel"/>
    <property type="match status" value="1"/>
</dbReference>
<dbReference type="EMBL" id="JADKPN010000017">
    <property type="protein sequence ID" value="MBF4765617.1"/>
    <property type="molecule type" value="Genomic_DNA"/>
</dbReference>
<reference evidence="3" key="1">
    <citation type="submission" date="2020-11" db="EMBL/GenBank/DDBJ databases">
        <title>Nocardioides sp. nov., isolated from Soil of Cynanchum wilfordii Hemsley rhizosphere.</title>
        <authorList>
            <person name="Lee J.-S."/>
            <person name="Suh M.K."/>
            <person name="Kim J.-S."/>
        </authorList>
    </citation>
    <scope>NUCLEOTIDE SEQUENCE</scope>
    <source>
        <strain evidence="3">KCTC 19275</strain>
    </source>
</reference>
<name>A0A930VFH5_9ACTN</name>
<proteinExistence type="inferred from homology"/>
<evidence type="ECO:0000259" key="2">
    <source>
        <dbReference type="Pfam" id="PF03795"/>
    </source>
</evidence>